<keyword evidence="1" id="KW-0812">Transmembrane</keyword>
<reference evidence="2" key="1">
    <citation type="submission" date="2019-08" db="EMBL/GenBank/DDBJ databases">
        <authorList>
            <person name="Kucharzyk K."/>
            <person name="Murdoch R.W."/>
            <person name="Higgins S."/>
            <person name="Loffler F."/>
        </authorList>
    </citation>
    <scope>NUCLEOTIDE SEQUENCE</scope>
</reference>
<feature type="transmembrane region" description="Helical" evidence="1">
    <location>
        <begin position="26"/>
        <end position="45"/>
    </location>
</feature>
<accession>A0A644YG12</accession>
<protein>
    <recommendedName>
        <fullName evidence="3">SHOCT domain-containing protein</fullName>
    </recommendedName>
</protein>
<name>A0A644YG12_9ZZZZ</name>
<dbReference type="AlphaFoldDB" id="A0A644YG12"/>
<sequence>MHGLYYGLGNVGGCGWFGSDWWSRGMMIGLLLIGVTVVVLLAVHLSHRNRSNSGSLEAIALLKNRYADGEIDRELFEKMKKDLR</sequence>
<evidence type="ECO:0000313" key="2">
    <source>
        <dbReference type="EMBL" id="MPM27207.1"/>
    </source>
</evidence>
<evidence type="ECO:0000256" key="1">
    <source>
        <dbReference type="SAM" id="Phobius"/>
    </source>
</evidence>
<evidence type="ECO:0008006" key="3">
    <source>
        <dbReference type="Google" id="ProtNLM"/>
    </source>
</evidence>
<organism evidence="2">
    <name type="scientific">bioreactor metagenome</name>
    <dbReference type="NCBI Taxonomy" id="1076179"/>
    <lineage>
        <taxon>unclassified sequences</taxon>
        <taxon>metagenomes</taxon>
        <taxon>ecological metagenomes</taxon>
    </lineage>
</organism>
<keyword evidence="1" id="KW-1133">Transmembrane helix</keyword>
<gene>
    <name evidence="2" type="ORF">SDC9_73717</name>
</gene>
<proteinExistence type="predicted"/>
<keyword evidence="1" id="KW-0472">Membrane</keyword>
<dbReference type="EMBL" id="VSSQ01004933">
    <property type="protein sequence ID" value="MPM27207.1"/>
    <property type="molecule type" value="Genomic_DNA"/>
</dbReference>
<comment type="caution">
    <text evidence="2">The sequence shown here is derived from an EMBL/GenBank/DDBJ whole genome shotgun (WGS) entry which is preliminary data.</text>
</comment>